<keyword evidence="6 10" id="KW-1133">Transmembrane helix</keyword>
<keyword evidence="7 10" id="KW-0472">Membrane</keyword>
<evidence type="ECO:0000256" key="9">
    <source>
        <dbReference type="ARBA" id="ARBA00034873"/>
    </source>
</evidence>
<comment type="subcellular location">
    <subcellularLocation>
        <location evidence="1">Endoplasmic reticulum membrane</location>
        <topology evidence="1">Single-pass membrane protein</topology>
    </subcellularLocation>
</comment>
<dbReference type="PANTHER" id="PTHR31826">
    <property type="entry name" value="NICALIN"/>
    <property type="match status" value="1"/>
</dbReference>
<dbReference type="Gene3D" id="3.40.630.10">
    <property type="entry name" value="Zn peptidases"/>
    <property type="match status" value="1"/>
</dbReference>
<evidence type="ECO:0000256" key="8">
    <source>
        <dbReference type="ARBA" id="ARBA00023180"/>
    </source>
</evidence>
<dbReference type="HOGENOM" id="CLU_034102_2_0_1"/>
<dbReference type="GO" id="GO:0009966">
    <property type="term" value="P:regulation of signal transduction"/>
    <property type="evidence" value="ECO:0000318"/>
    <property type="project" value="GO_Central"/>
</dbReference>
<reference evidence="13" key="1">
    <citation type="journal article" date="2002" name="Science">
        <title>The draft genome of Ciona intestinalis: insights into chordate and vertebrate origins.</title>
        <authorList>
            <person name="Dehal P."/>
            <person name="Satou Y."/>
            <person name="Campbell R.K."/>
            <person name="Chapman J."/>
            <person name="Degnan B."/>
            <person name="De Tomaso A."/>
            <person name="Davidson B."/>
            <person name="Di Gregorio A."/>
            <person name="Gelpke M."/>
            <person name="Goodstein D.M."/>
            <person name="Harafuji N."/>
            <person name="Hastings K.E."/>
            <person name="Ho I."/>
            <person name="Hotta K."/>
            <person name="Huang W."/>
            <person name="Kawashima T."/>
            <person name="Lemaire P."/>
            <person name="Martinez D."/>
            <person name="Meinertzhagen I.A."/>
            <person name="Necula S."/>
            <person name="Nonaka M."/>
            <person name="Putnam N."/>
            <person name="Rash S."/>
            <person name="Saiga H."/>
            <person name="Satake M."/>
            <person name="Terry A."/>
            <person name="Yamada L."/>
            <person name="Wang H.G."/>
            <person name="Awazu S."/>
            <person name="Azumi K."/>
            <person name="Boore J."/>
            <person name="Branno M."/>
            <person name="Chin-Bow S."/>
            <person name="DeSantis R."/>
            <person name="Doyle S."/>
            <person name="Francino P."/>
            <person name="Keys D.N."/>
            <person name="Haga S."/>
            <person name="Hayashi H."/>
            <person name="Hino K."/>
            <person name="Imai K.S."/>
            <person name="Inaba K."/>
            <person name="Kano S."/>
            <person name="Kobayashi K."/>
            <person name="Kobayashi M."/>
            <person name="Lee B.I."/>
            <person name="Makabe K.W."/>
            <person name="Manohar C."/>
            <person name="Matassi G."/>
            <person name="Medina M."/>
            <person name="Mochizuki Y."/>
            <person name="Mount S."/>
            <person name="Morishita T."/>
            <person name="Miura S."/>
            <person name="Nakayama A."/>
            <person name="Nishizaka S."/>
            <person name="Nomoto H."/>
            <person name="Ohta F."/>
            <person name="Oishi K."/>
            <person name="Rigoutsos I."/>
            <person name="Sano M."/>
            <person name="Sasaki A."/>
            <person name="Sasakura Y."/>
            <person name="Shoguchi E."/>
            <person name="Shin-i T."/>
            <person name="Spagnuolo A."/>
            <person name="Stainier D."/>
            <person name="Suzuki M.M."/>
            <person name="Tassy O."/>
            <person name="Takatori N."/>
            <person name="Tokuoka M."/>
            <person name="Yagi K."/>
            <person name="Yoshizaki F."/>
            <person name="Wada S."/>
            <person name="Zhang C."/>
            <person name="Hyatt P.D."/>
            <person name="Larimer F."/>
            <person name="Detter C."/>
            <person name="Doggett N."/>
            <person name="Glavina T."/>
            <person name="Hawkins T."/>
            <person name="Richardson P."/>
            <person name="Lucas S."/>
            <person name="Kohara Y."/>
            <person name="Levine M."/>
            <person name="Satoh N."/>
            <person name="Rokhsar D.S."/>
        </authorList>
    </citation>
    <scope>NUCLEOTIDE SEQUENCE [LARGE SCALE GENOMIC DNA]</scope>
</reference>
<keyword evidence="3 10" id="KW-0812">Transmembrane</keyword>
<evidence type="ECO:0000313" key="13">
    <source>
        <dbReference type="Proteomes" id="UP000008144"/>
    </source>
</evidence>
<dbReference type="GeneTree" id="ENSGT00500000044945"/>
<dbReference type="GO" id="GO:0005789">
    <property type="term" value="C:endoplasmic reticulum membrane"/>
    <property type="evidence" value="ECO:0000318"/>
    <property type="project" value="GO_Central"/>
</dbReference>
<dbReference type="InterPro" id="IPR016574">
    <property type="entry name" value="Nicalin"/>
</dbReference>
<comment type="similarity">
    <text evidence="2">Belongs to the nicastrin family.</text>
</comment>
<sequence length="554" mass="61114">MLEEAFEAIRSGFPLVLLAVVPAMVLIISPIAVVDAAHEFTVYRMQQYDLQGNSYGCKSAAISAEARTIDSSSIARKCVLLRADEVAHGKYLEVLDRGPSSVVILLQSNMSKEEVQRFISFEAELLALESNIPVYFAYENEDLKDVYSRVSHSTKQESGSALQAVVDSATSVGYQLVTVSPQNKALPDQKLVNIQGVLHGLGVEDQLPAIVLVAHYDSFGVAPMLSTGANSGSTGAVAMLEIARILGKLYSNSRTHPRYNVLFLLSGGGKFNYQGSRKWIEDAADTTGSSSLSNTKLVLCMEALGSEDSKSLQMHVSKPPSSNSVAHSMYSYMEKVRLAVESHPDYEMSMVHKKIRLSSDSLSWEHERFSIRRLHAATLSSLAEHTDPARRSILDTKDQVSVDNLVRNIGIITDSLIRQLYNISHNDTFDLMTGDLSVQRDKVQSWLEFLSSQARPAQVMGEDHAVVTALATELSNHVRGVQKVAFKADKRDPEFMFYDGLSFQMSASIVRSAVFDLYVTVLVAGYITTIYFFVMKFNLFLSMVKKSLLCAQNA</sequence>
<accession>F6ZY58</accession>
<keyword evidence="8" id="KW-0325">Glycoprotein</keyword>
<evidence type="ECO:0000256" key="7">
    <source>
        <dbReference type="ARBA" id="ARBA00023136"/>
    </source>
</evidence>
<dbReference type="Pfam" id="PF04389">
    <property type="entry name" value="Peptidase_M28"/>
    <property type="match status" value="1"/>
</dbReference>
<evidence type="ECO:0000259" key="11">
    <source>
        <dbReference type="Pfam" id="PF04389"/>
    </source>
</evidence>
<evidence type="ECO:0000256" key="6">
    <source>
        <dbReference type="ARBA" id="ARBA00022989"/>
    </source>
</evidence>
<dbReference type="Ensembl" id="ENSCINT00000017671.3">
    <property type="protein sequence ID" value="ENSCINP00000017671.3"/>
    <property type="gene ID" value="ENSCING00000008655.3"/>
</dbReference>
<dbReference type="OMA" id="WSTSRHC"/>
<keyword evidence="5" id="KW-0256">Endoplasmic reticulum</keyword>
<dbReference type="STRING" id="7719.ENSCINP00000017671"/>
<evidence type="ECO:0000313" key="12">
    <source>
        <dbReference type="Ensembl" id="ENSCINP00000017671.3"/>
    </source>
</evidence>
<dbReference type="SUPFAM" id="SSF53187">
    <property type="entry name" value="Zn-dependent exopeptidases"/>
    <property type="match status" value="1"/>
</dbReference>
<feature type="transmembrane region" description="Helical" evidence="10">
    <location>
        <begin position="12"/>
        <end position="37"/>
    </location>
</feature>
<dbReference type="FunCoup" id="F6ZY58">
    <property type="interactions" value="1021"/>
</dbReference>
<evidence type="ECO:0000256" key="1">
    <source>
        <dbReference type="ARBA" id="ARBA00004389"/>
    </source>
</evidence>
<dbReference type="FunFam" id="3.40.630.10:FF:000115">
    <property type="entry name" value="Nicalin-1"/>
    <property type="match status" value="1"/>
</dbReference>
<name>F6ZY58_CIOIN</name>
<dbReference type="CDD" id="cd03882">
    <property type="entry name" value="M28_nicalin_like"/>
    <property type="match status" value="1"/>
</dbReference>
<protein>
    <recommendedName>
        <fullName evidence="9">BOS complex subunit NCLN</fullName>
    </recommendedName>
</protein>
<proteinExistence type="inferred from homology"/>
<organism evidence="12 13">
    <name type="scientific">Ciona intestinalis</name>
    <name type="common">Transparent sea squirt</name>
    <name type="synonym">Ascidia intestinalis</name>
    <dbReference type="NCBI Taxonomy" id="7719"/>
    <lineage>
        <taxon>Eukaryota</taxon>
        <taxon>Metazoa</taxon>
        <taxon>Chordata</taxon>
        <taxon>Tunicata</taxon>
        <taxon>Ascidiacea</taxon>
        <taxon>Phlebobranchia</taxon>
        <taxon>Cionidae</taxon>
        <taxon>Ciona</taxon>
    </lineage>
</organism>
<dbReference type="InterPro" id="IPR007484">
    <property type="entry name" value="Peptidase_M28"/>
</dbReference>
<dbReference type="AlphaFoldDB" id="F6ZY58"/>
<evidence type="ECO:0000256" key="10">
    <source>
        <dbReference type="SAM" id="Phobius"/>
    </source>
</evidence>
<reference evidence="12" key="2">
    <citation type="submission" date="2025-08" db="UniProtKB">
        <authorList>
            <consortium name="Ensembl"/>
        </authorList>
    </citation>
    <scope>IDENTIFICATION</scope>
</reference>
<reference evidence="12" key="3">
    <citation type="submission" date="2025-09" db="UniProtKB">
        <authorList>
            <consortium name="Ensembl"/>
        </authorList>
    </citation>
    <scope>IDENTIFICATION</scope>
</reference>
<evidence type="ECO:0000256" key="5">
    <source>
        <dbReference type="ARBA" id="ARBA00022824"/>
    </source>
</evidence>
<evidence type="ECO:0000256" key="4">
    <source>
        <dbReference type="ARBA" id="ARBA00022729"/>
    </source>
</evidence>
<dbReference type="Proteomes" id="UP000008144">
    <property type="component" value="Unassembled WGS sequence"/>
</dbReference>
<keyword evidence="13" id="KW-1185">Reference proteome</keyword>
<dbReference type="InParanoid" id="F6ZY58"/>
<keyword evidence="4" id="KW-0732">Signal</keyword>
<evidence type="ECO:0000256" key="3">
    <source>
        <dbReference type="ARBA" id="ARBA00022692"/>
    </source>
</evidence>
<feature type="transmembrane region" description="Helical" evidence="10">
    <location>
        <begin position="513"/>
        <end position="534"/>
    </location>
</feature>
<evidence type="ECO:0000256" key="2">
    <source>
        <dbReference type="ARBA" id="ARBA00007717"/>
    </source>
</evidence>
<feature type="domain" description="Peptidase M28" evidence="11">
    <location>
        <begin position="209"/>
        <end position="374"/>
    </location>
</feature>